<protein>
    <submittedName>
        <fullName evidence="1">Molybdenum cofactor biosynthesis enzyme MoaA</fullName>
    </submittedName>
</protein>
<accession>A0A7W7QAI5</accession>
<comment type="caution">
    <text evidence="1">The sequence shown here is derived from an EMBL/GenBank/DDBJ whole genome shotgun (WGS) entry which is preliminary data.</text>
</comment>
<proteinExistence type="predicted"/>
<name>A0A7W7QAI5_9PSEU</name>
<evidence type="ECO:0000313" key="2">
    <source>
        <dbReference type="Proteomes" id="UP000520767"/>
    </source>
</evidence>
<dbReference type="RefSeq" id="WP_184814107.1">
    <property type="nucleotide sequence ID" value="NZ_JACHJQ010000006.1"/>
</dbReference>
<evidence type="ECO:0000313" key="1">
    <source>
        <dbReference type="EMBL" id="MBB4910086.1"/>
    </source>
</evidence>
<keyword evidence="2" id="KW-1185">Reference proteome</keyword>
<organism evidence="1 2">
    <name type="scientific">Actinophytocola algeriensis</name>
    <dbReference type="NCBI Taxonomy" id="1768010"/>
    <lineage>
        <taxon>Bacteria</taxon>
        <taxon>Bacillati</taxon>
        <taxon>Actinomycetota</taxon>
        <taxon>Actinomycetes</taxon>
        <taxon>Pseudonocardiales</taxon>
        <taxon>Pseudonocardiaceae</taxon>
    </lineage>
</organism>
<dbReference type="Proteomes" id="UP000520767">
    <property type="component" value="Unassembled WGS sequence"/>
</dbReference>
<sequence>MPGRSRARNPRTAARGIARLADAGLREINFSTGDQHAKFVPVENVIRGARAAVDAGLPVSVMIEVVADASVCRRAITENPVFAELFDAKSAE</sequence>
<reference evidence="1 2" key="1">
    <citation type="submission" date="2020-08" db="EMBL/GenBank/DDBJ databases">
        <title>Genomic Encyclopedia of Type Strains, Phase III (KMG-III): the genomes of soil and plant-associated and newly described type strains.</title>
        <authorList>
            <person name="Whitman W."/>
        </authorList>
    </citation>
    <scope>NUCLEOTIDE SEQUENCE [LARGE SCALE GENOMIC DNA]</scope>
    <source>
        <strain evidence="1 2">CECT 8960</strain>
    </source>
</reference>
<dbReference type="AlphaFoldDB" id="A0A7W7QAI5"/>
<gene>
    <name evidence="1" type="ORF">FHR82_006344</name>
</gene>
<dbReference type="EMBL" id="JACHJQ010000006">
    <property type="protein sequence ID" value="MBB4910086.1"/>
    <property type="molecule type" value="Genomic_DNA"/>
</dbReference>